<evidence type="ECO:0008006" key="4">
    <source>
        <dbReference type="Google" id="ProtNLM"/>
    </source>
</evidence>
<protein>
    <recommendedName>
        <fullName evidence="4">Arginase</fullName>
    </recommendedName>
</protein>
<evidence type="ECO:0000313" key="3">
    <source>
        <dbReference type="Proteomes" id="UP001145145"/>
    </source>
</evidence>
<dbReference type="Proteomes" id="UP001145094">
    <property type="component" value="Unassembled WGS sequence"/>
</dbReference>
<reference evidence="1" key="1">
    <citation type="submission" date="2022-11" db="EMBL/GenBank/DDBJ databases">
        <title>Draft genome sequence of Sellimonas catena strain 12EGH17.</title>
        <authorList>
            <person name="Hisatomi A."/>
            <person name="Ohkuma M."/>
            <person name="Sakamoto M."/>
        </authorList>
    </citation>
    <scope>NUCLEOTIDE SEQUENCE</scope>
    <source>
        <strain evidence="1">12EGH17</strain>
    </source>
</reference>
<dbReference type="Proteomes" id="UP001145145">
    <property type="component" value="Unassembled WGS sequence"/>
</dbReference>
<reference evidence="2" key="3">
    <citation type="submission" date="2022-11" db="EMBL/GenBank/DDBJ databases">
        <title>Draft genome sequence of Sellimonas catena strain 18CBH55.</title>
        <authorList>
            <person name="Atsushi H."/>
            <person name="Moriya O."/>
            <person name="Mitsuo S."/>
        </authorList>
    </citation>
    <scope>NUCLEOTIDE SEQUENCE</scope>
    <source>
        <strain evidence="2">18CBH55</strain>
    </source>
</reference>
<dbReference type="EMBL" id="BSBO01000003">
    <property type="protein sequence ID" value="GLG03231.1"/>
    <property type="molecule type" value="Genomic_DNA"/>
</dbReference>
<name>A0A9W6C300_9FIRM</name>
<dbReference type="AlphaFoldDB" id="A0A9W6C300"/>
<dbReference type="RefSeq" id="WP_281846031.1">
    <property type="nucleotide sequence ID" value="NZ_BSBO01000003.1"/>
</dbReference>
<comment type="caution">
    <text evidence="1">The sequence shown here is derived from an EMBL/GenBank/DDBJ whole genome shotgun (WGS) entry which is preliminary data.</text>
</comment>
<dbReference type="EMBL" id="BSCH01000045">
    <property type="protein sequence ID" value="GLG92174.1"/>
    <property type="molecule type" value="Genomic_DNA"/>
</dbReference>
<reference evidence="2" key="4">
    <citation type="submission" date="2022-11" db="EMBL/GenBank/DDBJ databases">
        <title>Draft genome sequence of Sellimonas catena strain 18CBH55.</title>
        <authorList>
            <person name="Hisatomi A."/>
            <person name="Ohkuma M."/>
            <person name="Sakamoto M."/>
        </authorList>
    </citation>
    <scope>NUCLEOTIDE SEQUENCE</scope>
    <source>
        <strain evidence="2">18CBH55</strain>
    </source>
</reference>
<gene>
    <name evidence="1" type="ORF">Selli1_04050</name>
    <name evidence="2" type="ORF">Selli2_36020</name>
</gene>
<evidence type="ECO:0000313" key="1">
    <source>
        <dbReference type="EMBL" id="GLG03231.1"/>
    </source>
</evidence>
<evidence type="ECO:0000313" key="2">
    <source>
        <dbReference type="EMBL" id="GLG92174.1"/>
    </source>
</evidence>
<sequence>MSARSEKTSTLRMVIPQRQGGVNPDYVFGSELLERIAPPDPEAETVRIHVDTAFDNDLNKVDGIDGGDILRRQMRETRDILQEKAPDKVIVFGGDCSVTGWKFDPKKPCLVR</sequence>
<organism evidence="1 3">
    <name type="scientific">Sellimonas catena</name>
    <dbReference type="NCBI Taxonomy" id="2994035"/>
    <lineage>
        <taxon>Bacteria</taxon>
        <taxon>Bacillati</taxon>
        <taxon>Bacillota</taxon>
        <taxon>Clostridia</taxon>
        <taxon>Lachnospirales</taxon>
        <taxon>Lachnospiraceae</taxon>
        <taxon>Sellimonas</taxon>
    </lineage>
</organism>
<reference evidence="1" key="2">
    <citation type="submission" date="2022-11" db="EMBL/GenBank/DDBJ databases">
        <title>Draft genome sequence of Sellimonas catena strain 12EGH17.</title>
        <authorList>
            <person name="Atsushi H."/>
            <person name="Moriya O."/>
            <person name="Mitsuo S."/>
        </authorList>
    </citation>
    <scope>NUCLEOTIDE SEQUENCE</scope>
    <source>
        <strain evidence="1">12EGH17</strain>
    </source>
</reference>
<reference evidence="1 3" key="5">
    <citation type="journal article" date="2023" name="Int. J. Syst. Evol. Microbiol.">
        <title>Sellimonas catena sp. nov., isolated from human faeces.</title>
        <authorList>
            <person name="Hisatomi A."/>
            <person name="Ohkuma M."/>
            <person name="Sakamoto M."/>
        </authorList>
    </citation>
    <scope>NUCLEOTIDE SEQUENCE [LARGE SCALE GENOMIC DNA]</scope>
    <source>
        <strain evidence="1 3">12EGH17</strain>
        <strain evidence="2">18CBH55</strain>
    </source>
</reference>
<proteinExistence type="predicted"/>
<accession>A0A9W6C300</accession>
<keyword evidence="3" id="KW-1185">Reference proteome</keyword>